<keyword evidence="2" id="KW-1003">Cell membrane</keyword>
<dbReference type="EMBL" id="JAUHQA010000001">
    <property type="protein sequence ID" value="MDN4480340.1"/>
    <property type="molecule type" value="Genomic_DNA"/>
</dbReference>
<feature type="transmembrane region" description="Helical" evidence="7">
    <location>
        <begin position="515"/>
        <end position="537"/>
    </location>
</feature>
<evidence type="ECO:0000256" key="7">
    <source>
        <dbReference type="SAM" id="Phobius"/>
    </source>
</evidence>
<organism evidence="9 10">
    <name type="scientific">Demequina muriae</name>
    <dbReference type="NCBI Taxonomy" id="3051664"/>
    <lineage>
        <taxon>Bacteria</taxon>
        <taxon>Bacillati</taxon>
        <taxon>Actinomycetota</taxon>
        <taxon>Actinomycetes</taxon>
        <taxon>Micrococcales</taxon>
        <taxon>Demequinaceae</taxon>
        <taxon>Demequina</taxon>
    </lineage>
</organism>
<feature type="compositionally biased region" description="Basic and acidic residues" evidence="6">
    <location>
        <begin position="604"/>
        <end position="613"/>
    </location>
</feature>
<keyword evidence="10" id="KW-1185">Reference proteome</keyword>
<evidence type="ECO:0000256" key="3">
    <source>
        <dbReference type="ARBA" id="ARBA00022692"/>
    </source>
</evidence>
<evidence type="ECO:0000259" key="8">
    <source>
        <dbReference type="Pfam" id="PF02687"/>
    </source>
</evidence>
<evidence type="ECO:0000256" key="4">
    <source>
        <dbReference type="ARBA" id="ARBA00022989"/>
    </source>
</evidence>
<keyword evidence="5 7" id="KW-0472">Membrane</keyword>
<dbReference type="Pfam" id="PF02687">
    <property type="entry name" value="FtsX"/>
    <property type="match status" value="1"/>
</dbReference>
<gene>
    <name evidence="9" type="ORF">QQX02_05320</name>
</gene>
<feature type="transmembrane region" description="Helical" evidence="7">
    <location>
        <begin position="204"/>
        <end position="229"/>
    </location>
</feature>
<feature type="domain" description="ABC3 transporter permease C-terminal" evidence="8">
    <location>
        <begin position="469"/>
        <end position="591"/>
    </location>
</feature>
<keyword evidence="3 7" id="KW-0812">Transmembrane</keyword>
<name>A0ABT8GFZ7_9MICO</name>
<evidence type="ECO:0000256" key="5">
    <source>
        <dbReference type="ARBA" id="ARBA00023136"/>
    </source>
</evidence>
<feature type="transmembrane region" description="Helical" evidence="7">
    <location>
        <begin position="267"/>
        <end position="285"/>
    </location>
</feature>
<reference evidence="9" key="1">
    <citation type="submission" date="2023-06" db="EMBL/GenBank/DDBJ databases">
        <title>Egi l300058.</title>
        <authorList>
            <person name="Gao L."/>
            <person name="Fang B.-Z."/>
            <person name="Li W.-J."/>
        </authorList>
    </citation>
    <scope>NUCLEOTIDE SEQUENCE</scope>
    <source>
        <strain evidence="9">EGI L300058</strain>
    </source>
</reference>
<evidence type="ECO:0000256" key="2">
    <source>
        <dbReference type="ARBA" id="ARBA00022475"/>
    </source>
</evidence>
<feature type="transmembrane region" description="Helical" evidence="7">
    <location>
        <begin position="121"/>
        <end position="141"/>
    </location>
</feature>
<evidence type="ECO:0000313" key="9">
    <source>
        <dbReference type="EMBL" id="MDN4480340.1"/>
    </source>
</evidence>
<sequence>MTVLLPWDQVECATAACVPSDADAPLFTLGFTTIALVIPTLVLMIILRAVLGLRATRDPEAGAVLAALGQTRGTAVRTAALQGLRDGFIAAGIAYVLAGAVHVAMVASVGLNPLTAGAGLWLERAVLAAVAVVALVLSHMLTAAQRPRTPVDALTADMQDDPAPRPSLKVRAMLSGGVLAASGGVIAGLAMFMRDIPRWEGGFVAMNAAGIAMITGWAGALALGLWAAVPWLRLRRGAAIALAAAAVGRDSRVGAVLDSYAGDRSRASARIVTVLAGLGFLFAALPSAETGVPLEGRQTAAIVLDGDVDASALEESYRAIPGVESVIVADAATLPDATFHSFVFAVSPDSLRGHHDALADALERHPRHVAASLTNGEVPTELLGNPRFEVDGVLPISECCDAFVNADHIDLGSPGSGFLIYATPGADLEAMNEAIDRVASDAPGVTSIGTSYLGWESSTSPWSVVVDIAVAGLVLVLPLTLLAVRAVKRRRQDDATLAALGATARTMRTATALETAAVSAYALAGGMVVGAVTRVLMTELQQGRLSLQSVAVDSPLTAGLDAVGWAAMGTVGLTGVAIMTITAFITAWATARPGGRGRTPVDQLRTKATEGVR</sequence>
<feature type="transmembrane region" description="Helical" evidence="7">
    <location>
        <begin position="172"/>
        <end position="192"/>
    </location>
</feature>
<evidence type="ECO:0000313" key="10">
    <source>
        <dbReference type="Proteomes" id="UP001172708"/>
    </source>
</evidence>
<evidence type="ECO:0000256" key="1">
    <source>
        <dbReference type="ARBA" id="ARBA00004651"/>
    </source>
</evidence>
<feature type="transmembrane region" description="Helical" evidence="7">
    <location>
        <begin position="462"/>
        <end position="484"/>
    </location>
</feature>
<dbReference type="InterPro" id="IPR003838">
    <property type="entry name" value="ABC3_permease_C"/>
</dbReference>
<accession>A0ABT8GFZ7</accession>
<keyword evidence="4 7" id="KW-1133">Transmembrane helix</keyword>
<feature type="region of interest" description="Disordered" evidence="6">
    <location>
        <begin position="593"/>
        <end position="613"/>
    </location>
</feature>
<proteinExistence type="predicted"/>
<comment type="subcellular location">
    <subcellularLocation>
        <location evidence="1">Cell membrane</location>
        <topology evidence="1">Multi-pass membrane protein</topology>
    </subcellularLocation>
</comment>
<feature type="transmembrane region" description="Helical" evidence="7">
    <location>
        <begin position="87"/>
        <end position="109"/>
    </location>
</feature>
<feature type="transmembrane region" description="Helical" evidence="7">
    <location>
        <begin position="562"/>
        <end position="589"/>
    </location>
</feature>
<comment type="caution">
    <text evidence="9">The sequence shown here is derived from an EMBL/GenBank/DDBJ whole genome shotgun (WGS) entry which is preliminary data.</text>
</comment>
<protein>
    <recommendedName>
        <fullName evidence="8">ABC3 transporter permease C-terminal domain-containing protein</fullName>
    </recommendedName>
</protein>
<feature type="transmembrane region" description="Helical" evidence="7">
    <location>
        <begin position="26"/>
        <end position="47"/>
    </location>
</feature>
<evidence type="ECO:0000256" key="6">
    <source>
        <dbReference type="SAM" id="MobiDB-lite"/>
    </source>
</evidence>
<dbReference type="Proteomes" id="UP001172708">
    <property type="component" value="Unassembled WGS sequence"/>
</dbReference>